<evidence type="ECO:0000256" key="1">
    <source>
        <dbReference type="ARBA" id="ARBA00004429"/>
    </source>
</evidence>
<keyword evidence="12 24" id="KW-0418">Kinase</keyword>
<proteinExistence type="inferred from homology"/>
<feature type="binding site" evidence="21">
    <location>
        <position position="70"/>
    </location>
    <ligand>
        <name>substrate</name>
    </ligand>
</feature>
<dbReference type="EC" id="2.7.1.107" evidence="3 24"/>
<feature type="transmembrane region" description="Helical" evidence="24">
    <location>
        <begin position="97"/>
        <end position="118"/>
    </location>
</feature>
<dbReference type="GO" id="GO:0006654">
    <property type="term" value="P:phosphatidic acid biosynthetic process"/>
    <property type="evidence" value="ECO:0007669"/>
    <property type="project" value="InterPro"/>
</dbReference>
<evidence type="ECO:0000256" key="14">
    <source>
        <dbReference type="ARBA" id="ARBA00022842"/>
    </source>
</evidence>
<dbReference type="STRING" id="634500.EbC_03070"/>
<dbReference type="PANTHER" id="PTHR34299">
    <property type="entry name" value="DIACYLGLYCEROL KINASE"/>
    <property type="match status" value="1"/>
</dbReference>
<evidence type="ECO:0000256" key="2">
    <source>
        <dbReference type="ARBA" id="ARBA00005967"/>
    </source>
</evidence>
<dbReference type="PANTHER" id="PTHR34299:SF1">
    <property type="entry name" value="DIACYLGLYCEROL KINASE"/>
    <property type="match status" value="1"/>
</dbReference>
<evidence type="ECO:0000256" key="19">
    <source>
        <dbReference type="ARBA" id="ARBA00023264"/>
    </source>
</evidence>
<evidence type="ECO:0000256" key="8">
    <source>
        <dbReference type="ARBA" id="ARBA00022679"/>
    </source>
</evidence>
<feature type="binding site" evidence="22">
    <location>
        <position position="10"/>
    </location>
    <ligand>
        <name>ATP</name>
        <dbReference type="ChEBI" id="CHEBI:30616"/>
    </ligand>
</feature>
<keyword evidence="17 24" id="KW-0472">Membrane</keyword>
<dbReference type="GeneID" id="90510302"/>
<evidence type="ECO:0000256" key="15">
    <source>
        <dbReference type="ARBA" id="ARBA00022989"/>
    </source>
</evidence>
<dbReference type="InterPro" id="IPR036945">
    <property type="entry name" value="DAGK_sf"/>
</dbReference>
<keyword evidence="14 23" id="KW-0460">Magnesium</keyword>
<dbReference type="KEGG" id="ebi:EbC_03070"/>
<feature type="binding site" evidence="21">
    <location>
        <position position="99"/>
    </location>
    <ligand>
        <name>substrate</name>
    </ligand>
</feature>
<dbReference type="PROSITE" id="PS01069">
    <property type="entry name" value="DAGK_PROKAR"/>
    <property type="match status" value="1"/>
</dbReference>
<keyword evidence="16 24" id="KW-0443">Lipid metabolism</keyword>
<feature type="binding site" evidence="22">
    <location>
        <begin position="95"/>
        <end position="96"/>
    </location>
    <ligand>
        <name>ATP</name>
        <dbReference type="ChEBI" id="CHEBI:30616"/>
    </ligand>
</feature>
<feature type="binding site" evidence="22">
    <location>
        <position position="29"/>
    </location>
    <ligand>
        <name>ATP</name>
        <dbReference type="ChEBI" id="CHEBI:30616"/>
    </ligand>
</feature>
<keyword evidence="26" id="KW-1185">Reference proteome</keyword>
<comment type="catalytic activity">
    <reaction evidence="24">
        <text>a 1,2-diacyl-sn-glycerol + ATP = a 1,2-diacyl-sn-glycero-3-phosphate + ADP + H(+)</text>
        <dbReference type="Rhea" id="RHEA:10272"/>
        <dbReference type="ChEBI" id="CHEBI:15378"/>
        <dbReference type="ChEBI" id="CHEBI:17815"/>
        <dbReference type="ChEBI" id="CHEBI:30616"/>
        <dbReference type="ChEBI" id="CHEBI:58608"/>
        <dbReference type="ChEBI" id="CHEBI:456216"/>
        <dbReference type="EC" id="2.7.1.107"/>
    </reaction>
</comment>
<comment type="cofactor">
    <cofactor evidence="23">
        <name>Mg(2+)</name>
        <dbReference type="ChEBI" id="CHEBI:18420"/>
    </cofactor>
    <text evidence="23">Mn(2+), Zn(2+), Cd(2+) and Co(2+) support activity to lesser extents.</text>
</comment>
<evidence type="ECO:0000256" key="11">
    <source>
        <dbReference type="ARBA" id="ARBA00022741"/>
    </source>
</evidence>
<feature type="binding site" evidence="22">
    <location>
        <position position="77"/>
    </location>
    <ligand>
        <name>ATP</name>
        <dbReference type="ChEBI" id="CHEBI:30616"/>
    </ligand>
</feature>
<keyword evidence="18" id="KW-0594">Phospholipid biosynthesis</keyword>
<feature type="binding site" evidence="21">
    <location>
        <position position="56"/>
    </location>
    <ligand>
        <name>substrate</name>
    </ligand>
</feature>
<dbReference type="GO" id="GO:0005886">
    <property type="term" value="C:plasma membrane"/>
    <property type="evidence" value="ECO:0007669"/>
    <property type="project" value="UniProtKB-SubCell"/>
</dbReference>
<dbReference type="GO" id="GO:0005524">
    <property type="term" value="F:ATP binding"/>
    <property type="evidence" value="ECO:0007669"/>
    <property type="project" value="UniProtKB-KW"/>
</dbReference>
<evidence type="ECO:0000256" key="17">
    <source>
        <dbReference type="ARBA" id="ARBA00023136"/>
    </source>
</evidence>
<comment type="subcellular location">
    <subcellularLocation>
        <location evidence="1 24">Cell inner membrane</location>
        <topology evidence="1 24">Multi-pass membrane protein</topology>
    </subcellularLocation>
</comment>
<evidence type="ECO:0000256" key="20">
    <source>
        <dbReference type="PIRSR" id="PIRSR600829-1"/>
    </source>
</evidence>
<organism evidence="26">
    <name type="scientific">Erwinia billingiae (strain Eb661)</name>
    <dbReference type="NCBI Taxonomy" id="634500"/>
    <lineage>
        <taxon>Bacteria</taxon>
        <taxon>Pseudomonadati</taxon>
        <taxon>Pseudomonadota</taxon>
        <taxon>Gammaproteobacteria</taxon>
        <taxon>Enterobacterales</taxon>
        <taxon>Erwiniaceae</taxon>
        <taxon>Erwinia</taxon>
    </lineage>
</organism>
<feature type="binding site" evidence="23">
    <location>
        <position position="77"/>
    </location>
    <ligand>
        <name>a divalent metal cation</name>
        <dbReference type="ChEBI" id="CHEBI:60240"/>
    </ligand>
</feature>
<evidence type="ECO:0000256" key="4">
    <source>
        <dbReference type="ARBA" id="ARBA00017575"/>
    </source>
</evidence>
<feature type="binding site" evidence="21">
    <location>
        <begin position="23"/>
        <end position="26"/>
    </location>
    <ligand>
        <name>substrate</name>
    </ligand>
</feature>
<keyword evidence="11 22" id="KW-0547">Nucleotide-binding</keyword>
<dbReference type="RefSeq" id="WP_013200345.1">
    <property type="nucleotide sequence ID" value="NC_014306.1"/>
</dbReference>
<dbReference type="GO" id="GO:0046872">
    <property type="term" value="F:metal ion binding"/>
    <property type="evidence" value="ECO:0007669"/>
    <property type="project" value="UniProtKB-KW"/>
</dbReference>
<keyword evidence="5" id="KW-1003">Cell membrane</keyword>
<name>D8MLV4_ERWBE</name>
<dbReference type="InterPro" id="IPR033718">
    <property type="entry name" value="DAGK_prok"/>
</dbReference>
<dbReference type="InterPro" id="IPR000829">
    <property type="entry name" value="DAGK"/>
</dbReference>
<evidence type="ECO:0000256" key="16">
    <source>
        <dbReference type="ARBA" id="ARBA00023098"/>
    </source>
</evidence>
<feature type="binding site" evidence="22">
    <location>
        <begin position="86"/>
        <end position="88"/>
    </location>
    <ligand>
        <name>ATP</name>
        <dbReference type="ChEBI" id="CHEBI:30616"/>
    </ligand>
</feature>
<dbReference type="EMBL" id="FP236843">
    <property type="protein sequence ID" value="CAX57838.1"/>
    <property type="molecule type" value="Genomic_DNA"/>
</dbReference>
<evidence type="ECO:0000256" key="22">
    <source>
        <dbReference type="PIRSR" id="PIRSR600829-3"/>
    </source>
</evidence>
<dbReference type="Gene3D" id="1.10.287.3610">
    <property type="match status" value="1"/>
</dbReference>
<keyword evidence="9 24" id="KW-0812">Transmembrane</keyword>
<keyword evidence="15 24" id="KW-1133">Transmembrane helix</keyword>
<comment type="function">
    <text evidence="24">Catalyzes the ATP-dependent phosphorylation of sn-l,2-diacylglycerol (DAG) to phosphatidic acid. Involved in the recycling of diacylglycerol produced as a by-product during membrane-derived oligosaccharide (MDO) biosynthesis.</text>
</comment>
<keyword evidence="8 24" id="KW-0808">Transferase</keyword>
<keyword evidence="13 22" id="KW-0067">ATP-binding</keyword>
<protein>
    <recommendedName>
        <fullName evidence="4 24">Diacylglycerol kinase</fullName>
        <ecNumber evidence="3 24">2.7.1.107</ecNumber>
    </recommendedName>
</protein>
<dbReference type="GO" id="GO:0004143">
    <property type="term" value="F:ATP-dependent diacylglycerol kinase activity"/>
    <property type="evidence" value="ECO:0007669"/>
    <property type="project" value="UniProtKB-EC"/>
</dbReference>
<feature type="binding site" evidence="21">
    <location>
        <begin position="48"/>
        <end position="51"/>
    </location>
    <ligand>
        <name>substrate</name>
    </ligand>
</feature>
<evidence type="ECO:0000256" key="21">
    <source>
        <dbReference type="PIRSR" id="PIRSR600829-2"/>
    </source>
</evidence>
<feature type="binding site" evidence="21">
    <location>
        <begin position="14"/>
        <end position="19"/>
    </location>
    <ligand>
        <name>substrate</name>
    </ligand>
</feature>
<evidence type="ECO:0000256" key="9">
    <source>
        <dbReference type="ARBA" id="ARBA00022692"/>
    </source>
</evidence>
<keyword evidence="19 24" id="KW-1208">Phospholipid metabolism</keyword>
<evidence type="ECO:0000256" key="7">
    <source>
        <dbReference type="ARBA" id="ARBA00022519"/>
    </source>
</evidence>
<comment type="caution">
    <text evidence="24">Lacks conserved residue(s) required for the propagation of feature annotation.</text>
</comment>
<evidence type="ECO:0000256" key="24">
    <source>
        <dbReference type="RuleBase" id="RU363065"/>
    </source>
</evidence>
<feature type="binding site" evidence="21">
    <location>
        <position position="10"/>
    </location>
    <ligand>
        <name>substrate</name>
    </ligand>
</feature>
<dbReference type="AlphaFoldDB" id="D8MLV4"/>
<feature type="transmembrane region" description="Helical" evidence="24">
    <location>
        <begin position="57"/>
        <end position="76"/>
    </location>
</feature>
<sequence length="119" mass="12727">MANNVTGLTRIINAAGYSWKGIRAAWQNEAAFRQEAVAGIVAVIVACWLDVDAVTRVLLIGSVMLVIIVEILNSALEAVVDRIGSEMHPLSGRAKDMGSAAVLLTILLAVFVWVMLLIP</sequence>
<dbReference type="CDD" id="cd14264">
    <property type="entry name" value="DAGK_IM"/>
    <property type="match status" value="1"/>
</dbReference>
<evidence type="ECO:0000256" key="10">
    <source>
        <dbReference type="ARBA" id="ARBA00022723"/>
    </source>
</evidence>
<dbReference type="Proteomes" id="UP000008793">
    <property type="component" value="Chromosome"/>
</dbReference>
<evidence type="ECO:0000256" key="6">
    <source>
        <dbReference type="ARBA" id="ARBA00022516"/>
    </source>
</evidence>
<keyword evidence="10 23" id="KW-0479">Metal-binding</keyword>
<evidence type="ECO:0000256" key="12">
    <source>
        <dbReference type="ARBA" id="ARBA00022777"/>
    </source>
</evidence>
<keyword evidence="6" id="KW-0444">Lipid biosynthesis</keyword>
<evidence type="ECO:0000256" key="5">
    <source>
        <dbReference type="ARBA" id="ARBA00022475"/>
    </source>
</evidence>
<dbReference type="HOGENOM" id="CLU_112343_3_1_6"/>
<feature type="binding site" evidence="22">
    <location>
        <position position="17"/>
    </location>
    <ligand>
        <name>ATP</name>
        <dbReference type="ChEBI" id="CHEBI:30616"/>
    </ligand>
</feature>
<evidence type="ECO:0000256" key="18">
    <source>
        <dbReference type="ARBA" id="ARBA00023209"/>
    </source>
</evidence>
<comment type="similarity">
    <text evidence="2 24">Belongs to the bacterial diacylglycerol kinase family.</text>
</comment>
<dbReference type="eggNOG" id="COG0818">
    <property type="taxonomic scope" value="Bacteria"/>
</dbReference>
<feature type="binding site" evidence="21">
    <location>
        <begin position="31"/>
        <end position="35"/>
    </location>
    <ligand>
        <name>substrate</name>
    </ligand>
</feature>
<evidence type="ECO:0000256" key="13">
    <source>
        <dbReference type="ARBA" id="ARBA00022840"/>
    </source>
</evidence>
<evidence type="ECO:0000256" key="3">
    <source>
        <dbReference type="ARBA" id="ARBA00012133"/>
    </source>
</evidence>
<feature type="active site" description="Proton acceptor" evidence="20">
    <location>
        <position position="70"/>
    </location>
</feature>
<dbReference type="Pfam" id="PF01219">
    <property type="entry name" value="DAGK_prokar"/>
    <property type="match status" value="1"/>
</dbReference>
<evidence type="ECO:0000313" key="26">
    <source>
        <dbReference type="Proteomes" id="UP000008793"/>
    </source>
</evidence>
<gene>
    <name evidence="25" type="ordered locus">EbC_03070</name>
</gene>
<evidence type="ECO:0000256" key="23">
    <source>
        <dbReference type="PIRSR" id="PIRSR600829-4"/>
    </source>
</evidence>
<reference evidence="25 26" key="1">
    <citation type="journal article" date="2010" name="BMC Genomics">
        <title>Genome comparison of the epiphytic bacteria Erwinia billingiae and E. tasmaniensis with the pear pathogen E. pyrifoliae.</title>
        <authorList>
            <person name="Kube M."/>
            <person name="Migdoll A.M."/>
            <person name="Gehring I."/>
            <person name="Heitmann K."/>
            <person name="Mayer Y."/>
            <person name="Kuhl H."/>
            <person name="Knaust F."/>
            <person name="Geider K."/>
            <person name="Reinhardt R."/>
        </authorList>
    </citation>
    <scope>NUCLEOTIDE SEQUENCE [LARGE SCALE GENOMIC DNA]</scope>
    <source>
        <strain evidence="25 26">Eb661</strain>
    </source>
</reference>
<evidence type="ECO:0000313" key="25">
    <source>
        <dbReference type="EMBL" id="CAX57838.1"/>
    </source>
</evidence>
<accession>D8MLV4</accession>
<feature type="binding site" evidence="23">
    <location>
        <position position="29"/>
    </location>
    <ligand>
        <name>a divalent metal cation</name>
        <dbReference type="ChEBI" id="CHEBI:60240"/>
    </ligand>
</feature>
<keyword evidence="7 24" id="KW-0997">Cell inner membrane</keyword>
<dbReference type="FunFam" id="1.10.287.3610:FF:000001">
    <property type="entry name" value="Diacylglycerol kinase"/>
    <property type="match status" value="1"/>
</dbReference>